<keyword evidence="3" id="KW-1185">Reference proteome</keyword>
<evidence type="ECO:0000259" key="1">
    <source>
        <dbReference type="Pfam" id="PF18737"/>
    </source>
</evidence>
<protein>
    <recommendedName>
        <fullName evidence="1">MAE-28990/MAE-18760-like HEPN domain-containing protein</fullName>
    </recommendedName>
</protein>
<dbReference type="OrthoDB" id="571721at2"/>
<evidence type="ECO:0000313" key="2">
    <source>
        <dbReference type="EMBL" id="RXS97486.1"/>
    </source>
</evidence>
<comment type="caution">
    <text evidence="2">The sequence shown here is derived from an EMBL/GenBank/DDBJ whole genome shotgun (WGS) entry which is preliminary data.</text>
</comment>
<proteinExistence type="predicted"/>
<gene>
    <name evidence="2" type="ORF">ESZ00_06225</name>
</gene>
<sequence>MDPLTQSFEERLQEIEVYLDLLEHLEQQVAIGPPKIGESSITTQQQKILYSSVYLQLYNLVEATITWCIDAVCSAATENGRWKPSDLAALVRREWIRSTARTHLELTAEHRLNSAVEVCEQLINALPLLRFSIERRSNIDDLVIQQIAERLGLQIQLSQEALRSVKQPVRDDKGPLALVKDLRNRLGHGSLSFSECGEGVTVIDLRDLKARTALYLREIIAGFRAYIEGYEYLDPARRP</sequence>
<dbReference type="AlphaFoldDB" id="A0A4Q1SIQ2"/>
<dbReference type="Pfam" id="PF18737">
    <property type="entry name" value="HEPN_MAE_28990"/>
    <property type="match status" value="1"/>
</dbReference>
<evidence type="ECO:0000313" key="3">
    <source>
        <dbReference type="Proteomes" id="UP000290253"/>
    </source>
</evidence>
<dbReference type="EMBL" id="SDMK01000001">
    <property type="protein sequence ID" value="RXS97486.1"/>
    <property type="molecule type" value="Genomic_DNA"/>
</dbReference>
<name>A0A4Q1SIQ2_9BACT</name>
<dbReference type="Proteomes" id="UP000290253">
    <property type="component" value="Unassembled WGS sequence"/>
</dbReference>
<organism evidence="2 3">
    <name type="scientific">Silvibacterium dinghuense</name>
    <dbReference type="NCBI Taxonomy" id="1560006"/>
    <lineage>
        <taxon>Bacteria</taxon>
        <taxon>Pseudomonadati</taxon>
        <taxon>Acidobacteriota</taxon>
        <taxon>Terriglobia</taxon>
        <taxon>Terriglobales</taxon>
        <taxon>Acidobacteriaceae</taxon>
        <taxon>Silvibacterium</taxon>
    </lineage>
</organism>
<dbReference type="InterPro" id="IPR040788">
    <property type="entry name" value="HEPN_MAE_28990"/>
</dbReference>
<dbReference type="RefSeq" id="WP_129207265.1">
    <property type="nucleotide sequence ID" value="NZ_BMGU01000001.1"/>
</dbReference>
<reference evidence="2 3" key="1">
    <citation type="journal article" date="2016" name="Int. J. Syst. Evol. Microbiol.">
        <title>Acidipila dinghuensis sp. nov., an acidobacterium isolated from forest soil.</title>
        <authorList>
            <person name="Jiang Y.W."/>
            <person name="Wang J."/>
            <person name="Chen M.H."/>
            <person name="Lv Y.Y."/>
            <person name="Qiu L.H."/>
        </authorList>
    </citation>
    <scope>NUCLEOTIDE SEQUENCE [LARGE SCALE GENOMIC DNA]</scope>
    <source>
        <strain evidence="2 3">DHOF10</strain>
    </source>
</reference>
<accession>A0A4Q1SIQ2</accession>
<feature type="domain" description="MAE-28990/MAE-18760-like HEPN" evidence="1">
    <location>
        <begin position="4"/>
        <end position="232"/>
    </location>
</feature>